<dbReference type="PROSITE" id="PS50262">
    <property type="entry name" value="G_PROTEIN_RECEP_F1_2"/>
    <property type="match status" value="1"/>
</dbReference>
<evidence type="ECO:0000256" key="7">
    <source>
        <dbReference type="ARBA" id="ARBA00023224"/>
    </source>
</evidence>
<reference evidence="11" key="1">
    <citation type="submission" date="2021-05" db="EMBL/GenBank/DDBJ databases">
        <authorList>
            <person name="Tigano A."/>
        </authorList>
    </citation>
    <scope>NUCLEOTIDE SEQUENCE</scope>
</reference>
<evidence type="ECO:0000256" key="2">
    <source>
        <dbReference type="ARBA" id="ARBA00022692"/>
    </source>
</evidence>
<dbReference type="AlphaFoldDB" id="A0A8S4BCM2"/>
<dbReference type="PROSITE" id="PS00237">
    <property type="entry name" value="G_PROTEIN_RECEP_F1_1"/>
    <property type="match status" value="1"/>
</dbReference>
<dbReference type="GO" id="GO:0009897">
    <property type="term" value="C:external side of plasma membrane"/>
    <property type="evidence" value="ECO:0007669"/>
    <property type="project" value="TreeGrafter"/>
</dbReference>
<comment type="similarity">
    <text evidence="8">Belongs to the G-protein coupled receptor 1 family.</text>
</comment>
<dbReference type="Pfam" id="PF00001">
    <property type="entry name" value="7tm_1"/>
    <property type="match status" value="1"/>
</dbReference>
<feature type="transmembrane region" description="Helical" evidence="9">
    <location>
        <begin position="187"/>
        <end position="209"/>
    </location>
</feature>
<organism evidence="11 12">
    <name type="scientific">Menidia menidia</name>
    <name type="common">Atlantic silverside</name>
    <dbReference type="NCBI Taxonomy" id="238744"/>
    <lineage>
        <taxon>Eukaryota</taxon>
        <taxon>Metazoa</taxon>
        <taxon>Chordata</taxon>
        <taxon>Craniata</taxon>
        <taxon>Vertebrata</taxon>
        <taxon>Euteleostomi</taxon>
        <taxon>Actinopterygii</taxon>
        <taxon>Neopterygii</taxon>
        <taxon>Teleostei</taxon>
        <taxon>Neoteleostei</taxon>
        <taxon>Acanthomorphata</taxon>
        <taxon>Ovalentaria</taxon>
        <taxon>Atherinomorphae</taxon>
        <taxon>Atheriniformes</taxon>
        <taxon>Atherinopsidae</taxon>
        <taxon>Menidiinae</taxon>
        <taxon>Menidia</taxon>
    </lineage>
</organism>
<dbReference type="Gene3D" id="1.20.1070.10">
    <property type="entry name" value="Rhodopsin 7-helix transmembrane proteins"/>
    <property type="match status" value="1"/>
</dbReference>
<dbReference type="InterPro" id="IPR050119">
    <property type="entry name" value="CCR1-9-like"/>
</dbReference>
<dbReference type="Proteomes" id="UP000677803">
    <property type="component" value="Unassembled WGS sequence"/>
</dbReference>
<dbReference type="GO" id="GO:0016493">
    <property type="term" value="F:C-C chemokine receptor activity"/>
    <property type="evidence" value="ECO:0007669"/>
    <property type="project" value="TreeGrafter"/>
</dbReference>
<dbReference type="GO" id="GO:0060326">
    <property type="term" value="P:cell chemotaxis"/>
    <property type="evidence" value="ECO:0007669"/>
    <property type="project" value="TreeGrafter"/>
</dbReference>
<protein>
    <submittedName>
        <fullName evidence="11">(Atlantic silverside) hypothetical protein</fullName>
    </submittedName>
</protein>
<evidence type="ECO:0000256" key="8">
    <source>
        <dbReference type="RuleBase" id="RU000688"/>
    </source>
</evidence>
<accession>A0A8S4BCM2</accession>
<gene>
    <name evidence="11" type="ORF">MMEN_LOCUS14555</name>
</gene>
<dbReference type="GO" id="GO:0019722">
    <property type="term" value="P:calcium-mediated signaling"/>
    <property type="evidence" value="ECO:0007669"/>
    <property type="project" value="TreeGrafter"/>
</dbReference>
<evidence type="ECO:0000256" key="3">
    <source>
        <dbReference type="ARBA" id="ARBA00022989"/>
    </source>
</evidence>
<dbReference type="InterPro" id="IPR000276">
    <property type="entry name" value="GPCR_Rhodpsn"/>
</dbReference>
<dbReference type="GO" id="GO:0019957">
    <property type="term" value="F:C-C chemokine binding"/>
    <property type="evidence" value="ECO:0007669"/>
    <property type="project" value="TreeGrafter"/>
</dbReference>
<dbReference type="PANTHER" id="PTHR10489:SF946">
    <property type="entry name" value="LEUKOTRIENE B4 RECEPTOR 1-LIKE"/>
    <property type="match status" value="1"/>
</dbReference>
<proteinExistence type="inferred from homology"/>
<dbReference type="InterPro" id="IPR017452">
    <property type="entry name" value="GPCR_Rhodpsn_7TM"/>
</dbReference>
<dbReference type="SUPFAM" id="SSF81321">
    <property type="entry name" value="Family A G protein-coupled receptor-like"/>
    <property type="match status" value="1"/>
</dbReference>
<keyword evidence="7 8" id="KW-0807">Transducer</keyword>
<evidence type="ECO:0000256" key="5">
    <source>
        <dbReference type="ARBA" id="ARBA00023136"/>
    </source>
</evidence>
<evidence type="ECO:0000313" key="12">
    <source>
        <dbReference type="Proteomes" id="UP000677803"/>
    </source>
</evidence>
<sequence length="213" mass="23875">MADLNSTMVTSTIYNSSAPLSPPSWDYRGPIASGILSLCFLLGVPGNIAVIILKPNWEHLCSLSQCLMLNLAISDLLCLLTLPVWIYSLLSDWIFGLVACKLLACFGYISIYSSTLTVTVLSVHRYLLVVHQQRWLNKVRKRKLLVLLWLVAMVLSTPASVVRHLTTDHDRKRTRCSSQYVSDVQKLAVMLTEILVISICLFVVAFAYLQESE</sequence>
<evidence type="ECO:0000256" key="1">
    <source>
        <dbReference type="ARBA" id="ARBA00004370"/>
    </source>
</evidence>
<keyword evidence="5 9" id="KW-0472">Membrane</keyword>
<feature type="transmembrane region" description="Helical" evidence="9">
    <location>
        <begin position="65"/>
        <end position="87"/>
    </location>
</feature>
<dbReference type="OrthoDB" id="5968937at2759"/>
<name>A0A8S4BCM2_9TELE</name>
<keyword evidence="2 8" id="KW-0812">Transmembrane</keyword>
<evidence type="ECO:0000256" key="6">
    <source>
        <dbReference type="ARBA" id="ARBA00023170"/>
    </source>
</evidence>
<feature type="transmembrane region" description="Helical" evidence="9">
    <location>
        <begin position="93"/>
        <end position="123"/>
    </location>
</feature>
<comment type="caution">
    <text evidence="11">The sequence shown here is derived from an EMBL/GenBank/DDBJ whole genome shotgun (WGS) entry which is preliminary data.</text>
</comment>
<feature type="domain" description="G-protein coupled receptors family 1 profile" evidence="10">
    <location>
        <begin position="46"/>
        <end position="213"/>
    </location>
</feature>
<dbReference type="EMBL" id="CAJRST010022223">
    <property type="protein sequence ID" value="CAG5957634.1"/>
    <property type="molecule type" value="Genomic_DNA"/>
</dbReference>
<evidence type="ECO:0000259" key="10">
    <source>
        <dbReference type="PROSITE" id="PS50262"/>
    </source>
</evidence>
<keyword evidence="6 8" id="KW-0675">Receptor</keyword>
<dbReference type="PANTHER" id="PTHR10489">
    <property type="entry name" value="CELL ADHESION MOLECULE"/>
    <property type="match status" value="1"/>
</dbReference>
<keyword evidence="3 9" id="KW-1133">Transmembrane helix</keyword>
<feature type="transmembrane region" description="Helical" evidence="9">
    <location>
        <begin position="31"/>
        <end position="53"/>
    </location>
</feature>
<evidence type="ECO:0000256" key="4">
    <source>
        <dbReference type="ARBA" id="ARBA00023040"/>
    </source>
</evidence>
<dbReference type="GO" id="GO:0006955">
    <property type="term" value="P:immune response"/>
    <property type="evidence" value="ECO:0007669"/>
    <property type="project" value="TreeGrafter"/>
</dbReference>
<comment type="subcellular location">
    <subcellularLocation>
        <location evidence="1">Membrane</location>
    </subcellularLocation>
</comment>
<keyword evidence="12" id="KW-1185">Reference proteome</keyword>
<evidence type="ECO:0000313" key="11">
    <source>
        <dbReference type="EMBL" id="CAG5957634.1"/>
    </source>
</evidence>
<evidence type="ECO:0000256" key="9">
    <source>
        <dbReference type="SAM" id="Phobius"/>
    </source>
</evidence>
<feature type="transmembrane region" description="Helical" evidence="9">
    <location>
        <begin position="144"/>
        <end position="162"/>
    </location>
</feature>
<keyword evidence="4 8" id="KW-0297">G-protein coupled receptor</keyword>
<dbReference type="PRINTS" id="PR00237">
    <property type="entry name" value="GPCRRHODOPSN"/>
</dbReference>
<dbReference type="GO" id="GO:0007204">
    <property type="term" value="P:positive regulation of cytosolic calcium ion concentration"/>
    <property type="evidence" value="ECO:0007669"/>
    <property type="project" value="TreeGrafter"/>
</dbReference>